<evidence type="ECO:0000259" key="17">
    <source>
        <dbReference type="PROSITE" id="PS50001"/>
    </source>
</evidence>
<evidence type="ECO:0000256" key="10">
    <source>
        <dbReference type="ARBA" id="ARBA00022989"/>
    </source>
</evidence>
<dbReference type="PANTHER" id="PTHR10846:SF42">
    <property type="entry name" value="SODIUM_POTASSIUM_CALCIUM EXCHANGER 3"/>
    <property type="match status" value="1"/>
</dbReference>
<dbReference type="Pfam" id="PF00788">
    <property type="entry name" value="RA"/>
    <property type="match status" value="1"/>
</dbReference>
<dbReference type="InterPro" id="IPR003123">
    <property type="entry name" value="VPS9"/>
</dbReference>
<keyword evidence="11 14" id="KW-0727">SH2 domain</keyword>
<dbReference type="FunFam" id="3.30.505.10:FF:000052">
    <property type="entry name" value="Ras and Rab interactor 2"/>
    <property type="match status" value="1"/>
</dbReference>
<dbReference type="Pfam" id="PF23268">
    <property type="entry name" value="RIN1"/>
    <property type="match status" value="1"/>
</dbReference>
<evidence type="ECO:0000256" key="13">
    <source>
        <dbReference type="ARBA" id="ARBA00033627"/>
    </source>
</evidence>
<dbReference type="InterPro" id="IPR044880">
    <property type="entry name" value="NCX_ion-bd_dom_sf"/>
</dbReference>
<evidence type="ECO:0000256" key="11">
    <source>
        <dbReference type="ARBA" id="ARBA00022999"/>
    </source>
</evidence>
<evidence type="ECO:0000256" key="7">
    <source>
        <dbReference type="ARBA" id="ARBA00022490"/>
    </source>
</evidence>
<dbReference type="GO" id="GO:0007165">
    <property type="term" value="P:signal transduction"/>
    <property type="evidence" value="ECO:0007669"/>
    <property type="project" value="InterPro"/>
</dbReference>
<evidence type="ECO:0000256" key="8">
    <source>
        <dbReference type="ARBA" id="ARBA00022568"/>
    </source>
</evidence>
<comment type="subcellular location">
    <subcellularLocation>
        <location evidence="2">Cytoplasm</location>
    </subcellularLocation>
    <subcellularLocation>
        <location evidence="1">Membrane</location>
        <topology evidence="1">Multi-pass membrane protein</topology>
    </subcellularLocation>
</comment>
<dbReference type="CDD" id="cd16131">
    <property type="entry name" value="RA_Rin2"/>
    <property type="match status" value="1"/>
</dbReference>
<dbReference type="Gene3D" id="1.20.1050.80">
    <property type="entry name" value="VPS9 domain"/>
    <property type="match status" value="1"/>
</dbReference>
<evidence type="ECO:0000256" key="15">
    <source>
        <dbReference type="SAM" id="MobiDB-lite"/>
    </source>
</evidence>
<keyword evidence="8" id="KW-0106">Calcium</keyword>
<feature type="domain" description="SH2" evidence="17">
    <location>
        <begin position="891"/>
        <end position="984"/>
    </location>
</feature>
<keyword evidence="8" id="KW-0813">Transport</keyword>
<name>A0A3M0K9R0_HIRRU</name>
<dbReference type="PANTHER" id="PTHR10846">
    <property type="entry name" value="SODIUM/POTASSIUM/CALCIUM EXCHANGER"/>
    <property type="match status" value="1"/>
</dbReference>
<dbReference type="EMBL" id="QRBI01000119">
    <property type="protein sequence ID" value="RMC08064.1"/>
    <property type="molecule type" value="Genomic_DNA"/>
</dbReference>
<evidence type="ECO:0000256" key="6">
    <source>
        <dbReference type="ARBA" id="ARBA00022468"/>
    </source>
</evidence>
<dbReference type="OrthoDB" id="21085at2759"/>
<dbReference type="SMART" id="SM00167">
    <property type="entry name" value="VPS9"/>
    <property type="match status" value="1"/>
</dbReference>
<organism evidence="20 21">
    <name type="scientific">Hirundo rustica rustica</name>
    <dbReference type="NCBI Taxonomy" id="333673"/>
    <lineage>
        <taxon>Eukaryota</taxon>
        <taxon>Metazoa</taxon>
        <taxon>Chordata</taxon>
        <taxon>Craniata</taxon>
        <taxon>Vertebrata</taxon>
        <taxon>Euteleostomi</taxon>
        <taxon>Archelosauria</taxon>
        <taxon>Archosauria</taxon>
        <taxon>Dinosauria</taxon>
        <taxon>Saurischia</taxon>
        <taxon>Theropoda</taxon>
        <taxon>Coelurosauria</taxon>
        <taxon>Aves</taxon>
        <taxon>Neognathae</taxon>
        <taxon>Neoaves</taxon>
        <taxon>Telluraves</taxon>
        <taxon>Australaves</taxon>
        <taxon>Passeriformes</taxon>
        <taxon>Sylvioidea</taxon>
        <taxon>Hirundinidae</taxon>
        <taxon>Hirundo</taxon>
    </lineage>
</organism>
<dbReference type="SMART" id="SM00314">
    <property type="entry name" value="RA"/>
    <property type="match status" value="1"/>
</dbReference>
<keyword evidence="6" id="KW-0343">GTPase activation</keyword>
<comment type="caution">
    <text evidence="20">The sequence shown here is derived from an EMBL/GenBank/DDBJ whole genome shotgun (WGS) entry which is preliminary data.</text>
</comment>
<feature type="domain" description="VPS9" evidence="19">
    <location>
        <begin position="1408"/>
        <end position="1547"/>
    </location>
</feature>
<dbReference type="SUPFAM" id="SSF55550">
    <property type="entry name" value="SH2 domain"/>
    <property type="match status" value="1"/>
</dbReference>
<keyword evidence="5" id="KW-0050">Antiport</keyword>
<feature type="region of interest" description="Disordered" evidence="15">
    <location>
        <begin position="1079"/>
        <end position="1114"/>
    </location>
</feature>
<dbReference type="InterPro" id="IPR036860">
    <property type="entry name" value="SH2_dom_sf"/>
</dbReference>
<keyword evidence="8" id="KW-0109">Calcium transport</keyword>
<comment type="similarity">
    <text evidence="4">Belongs to the RIN (Ras interaction/interference) family.</text>
</comment>
<dbReference type="GO" id="GO:0005262">
    <property type="term" value="F:calcium channel activity"/>
    <property type="evidence" value="ECO:0007669"/>
    <property type="project" value="TreeGrafter"/>
</dbReference>
<feature type="compositionally biased region" description="Basic and acidic residues" evidence="15">
    <location>
        <begin position="370"/>
        <end position="383"/>
    </location>
</feature>
<feature type="transmembrane region" description="Helical" evidence="16">
    <location>
        <begin position="210"/>
        <end position="230"/>
    </location>
</feature>
<dbReference type="SMART" id="SM00252">
    <property type="entry name" value="SH2"/>
    <property type="match status" value="1"/>
</dbReference>
<dbReference type="PROSITE" id="PS51205">
    <property type="entry name" value="VPS9"/>
    <property type="match status" value="1"/>
</dbReference>
<keyword evidence="9 16" id="KW-0812">Transmembrane</keyword>
<dbReference type="Pfam" id="PF01699">
    <property type="entry name" value="Na_Ca_ex"/>
    <property type="match status" value="2"/>
</dbReference>
<dbReference type="GO" id="GO:0006874">
    <property type="term" value="P:intracellular calcium ion homeostasis"/>
    <property type="evidence" value="ECO:0007669"/>
    <property type="project" value="TreeGrafter"/>
</dbReference>
<evidence type="ECO:0000256" key="12">
    <source>
        <dbReference type="ARBA" id="ARBA00023136"/>
    </source>
</evidence>
<reference evidence="20 21" key="1">
    <citation type="submission" date="2018-07" db="EMBL/GenBank/DDBJ databases">
        <title>A high quality draft genome assembly of the barn swallow (H. rustica rustica).</title>
        <authorList>
            <person name="Formenti G."/>
            <person name="Chiara M."/>
            <person name="Poveda L."/>
            <person name="Francoijs K.-J."/>
            <person name="Bonisoli-Alquati A."/>
            <person name="Canova L."/>
            <person name="Gianfranceschi L."/>
            <person name="Horner D.S."/>
            <person name="Saino N."/>
        </authorList>
    </citation>
    <scope>NUCLEOTIDE SEQUENCE [LARGE SCALE GENOMIC DNA]</scope>
    <source>
        <strain evidence="20">Chelidonia</strain>
        <tissue evidence="20">Blood</tissue>
    </source>
</reference>
<evidence type="ECO:0000256" key="4">
    <source>
        <dbReference type="ARBA" id="ARBA00006919"/>
    </source>
</evidence>
<comment type="similarity">
    <text evidence="3">Belongs to the Ca(2+):cation antiporter (CaCA) (TC 2.A.19) family. SLC24A subfamily.</text>
</comment>
<dbReference type="PROSITE" id="PS50200">
    <property type="entry name" value="RA"/>
    <property type="match status" value="1"/>
</dbReference>
<dbReference type="PROSITE" id="PS50001">
    <property type="entry name" value="SH2"/>
    <property type="match status" value="1"/>
</dbReference>
<feature type="compositionally biased region" description="Acidic residues" evidence="15">
    <location>
        <begin position="384"/>
        <end position="405"/>
    </location>
</feature>
<keyword evidence="7" id="KW-0963">Cytoplasm</keyword>
<dbReference type="GO" id="GO:0005096">
    <property type="term" value="F:GTPase activator activity"/>
    <property type="evidence" value="ECO:0007669"/>
    <property type="project" value="UniProtKB-KW"/>
</dbReference>
<dbReference type="NCBIfam" id="TIGR00367">
    <property type="entry name" value="calcium/sodium antiporter"/>
    <property type="match status" value="1"/>
</dbReference>
<dbReference type="Gene3D" id="1.20.1420.30">
    <property type="entry name" value="NCX, central ion-binding region"/>
    <property type="match status" value="2"/>
</dbReference>
<dbReference type="CDD" id="cd10394">
    <property type="entry name" value="SH2_RIN2"/>
    <property type="match status" value="1"/>
</dbReference>
<keyword evidence="8" id="KW-0406">Ion transport</keyword>
<feature type="compositionally biased region" description="Pro residues" evidence="15">
    <location>
        <begin position="1098"/>
        <end position="1108"/>
    </location>
</feature>
<sequence length="1683" mass="187837">MVMAASQAGGDGKDVPEIPELRLKMWEVLVQCLGRAVVCMRNKIKMQLPFAQLLLQRQQDQETLHEFPNDIFTNEDRRHGAVVLHVLCAVYMFYALAIVCDDFFVPSLEKICERLHLSEDVAGATFMAAGSSAPELFTSVIGVFITKGDVGVGTIVGSAVFNILCIIGVCGLFAGQVVALSSWSLLRDSIYYTLSVVTLIVFIYDERVSWWESLVLVLMYIIYIFIMKYNSTIHHCFERKTKNSANMVNGLASNTEMDDTSNCDATVVLLKKGNFHRKASVIMVDELLSAYPHQLSFSEAGLRIMITSHFPPKTRLSMASRMLINERQRLINSRTYTNSESEVAIKIPIKHVVENGTGPSNSAERGVNGTRRDEDVAEARNENENEDNENNENDEEEEDDDDDDHEGPYTPFDLPRLVFQAPHQPCCPLLDALKHLNVLPKLRGPELDIKLKTLPIHPTIHPFQISLQSHPIFQQIETCSQLSVICKFANERFNTLIHVINKNIEQNWPQHRPLRDTTGDWLPAGCSTVHHHSLGLAIEPIPNPAKSAPVQATGCQLIQEYAVGDSVKGLAEIQIDNIHSPSCIHQVGRLVIKGDQVTIIGYTLGIPDVIMGITFLAAGTSVPDCMASLIVARQGMGDMAVSNSIGSNVFDILIGLGLPWALQTLAVNYGSYLSSWFSLFVTPNTWRHWQLLDCAWQRNPVENPMSYWPCSGNVCQWIPDLLDMDMDGLPLTVVQRQNDREGMAAAAIKDGEGPTRRTTAVRGCLNAGHSAPVTADDASGKTEAEEIKAYSGVFSRKMSSLTMKTRMDKRGSFFKLIDTIASEIGELKQEMVQTALTVEDESADWQSLIKDVDNVSHEKNDVKSCPRDSGYDSLSNKLSILDKLLHTHPVWLQLGLSDAEAMEILQTQPPGIFLVRKSARVQKKVISLRLSSDSGSCLKEFAIKESTYTFSLEGSGISFADLFRLIAFYCISRDVLPFTLKLPHAIAAAKTEAELEEIAHLGLNFWSSLANSKLPDPSPPCRPVPLDSARKDSRQLCLINGVHSIRTRTPSELECSQTNGALCFINPLFLKVHSQDVSGSLKRQSPRTPDVNGTMRPCSPPPRPPPPANNSTLMSPQISRTIKQASIPETVDHKERGLDLLQNKPTPIPPPRLKKQAVCSEADSASRSVAAVQPGSMRMPKAAAVPGGTLPEPAPAAPKKTLAAISESHIPWNGCRQRLSNMSISTSSSDSLDFDQSMPLFGYEGDTNSSLEDFEGESDQESMAPPLKPKKKRSSSFVLPKIVKSQLRKVSGVFSSFMTPEKRMIKKIAEMSQDKRTYFGSLVQDYVSFLQENKECHVSSTDMLQTIRQFMTQVKNYLSQSSELDPPIESLIPEDQIDVVLEKAMHKCILKPLKGHIEAMLKEFHTMDGSWKQLKENLQLVRQRNPQELGVFVPTPDFVDVEKIKVKFMTMQKMYSPEKKVMLLLRVCKLIYTVMENNSGRLYGADDFLPVLTYVLAQCDMLELDTEIEYMMELLDPSLLHGEGGYYLTSAYGALSLIKNFQEEQAAQLLSSEARDTLRQWHKRRTTNRTIPSVDDFQNYLRVAFQEVTSGCTGKTLLVRPYITTEDVCQLCAEKFKVANPEEYRLFLFVDDTWQQLTEDTYPQKIKAELHSRPQPQVFHFVYKRINSDPYGAILQNSNDSAA</sequence>
<dbReference type="FunFam" id="1.20.1420.30:FF:000006">
    <property type="entry name" value="sodium/potassium/calcium exchanger 4 isoform X1"/>
    <property type="match status" value="1"/>
</dbReference>
<dbReference type="Gene3D" id="3.30.505.10">
    <property type="entry name" value="SH2 domain"/>
    <property type="match status" value="1"/>
</dbReference>
<dbReference type="Pfam" id="PF02204">
    <property type="entry name" value="VPS9"/>
    <property type="match status" value="1"/>
</dbReference>
<keyword evidence="12 16" id="KW-0472">Membrane</keyword>
<evidence type="ECO:0000256" key="3">
    <source>
        <dbReference type="ARBA" id="ARBA00005364"/>
    </source>
</evidence>
<gene>
    <name evidence="20" type="ORF">DUI87_15538</name>
</gene>
<accession>A0A3M0K9R0</accession>
<evidence type="ECO:0000256" key="14">
    <source>
        <dbReference type="PROSITE-ProRule" id="PRU00191"/>
    </source>
</evidence>
<evidence type="ECO:0000256" key="2">
    <source>
        <dbReference type="ARBA" id="ARBA00004496"/>
    </source>
</evidence>
<dbReference type="InterPro" id="IPR004481">
    <property type="entry name" value="K/Na/Ca-exchanger"/>
</dbReference>
<feature type="region of interest" description="Disordered" evidence="15">
    <location>
        <begin position="1245"/>
        <end position="1272"/>
    </location>
</feature>
<evidence type="ECO:0000259" key="19">
    <source>
        <dbReference type="PROSITE" id="PS51205"/>
    </source>
</evidence>
<dbReference type="InterPro" id="IPR000980">
    <property type="entry name" value="SH2"/>
</dbReference>
<evidence type="ECO:0000259" key="18">
    <source>
        <dbReference type="PROSITE" id="PS50200"/>
    </source>
</evidence>
<feature type="region of interest" description="Disordered" evidence="15">
    <location>
        <begin position="353"/>
        <end position="413"/>
    </location>
</feature>
<dbReference type="GO" id="GO:0008273">
    <property type="term" value="F:calcium, potassium:sodium antiporter activity"/>
    <property type="evidence" value="ECO:0007669"/>
    <property type="project" value="TreeGrafter"/>
</dbReference>
<dbReference type="SUPFAM" id="SSF109993">
    <property type="entry name" value="VPS9 domain"/>
    <property type="match status" value="1"/>
</dbReference>
<proteinExistence type="inferred from homology"/>
<keyword evidence="21" id="KW-1185">Reference proteome</keyword>
<dbReference type="InterPro" id="IPR035868">
    <property type="entry name" value="RIN2_SH2"/>
</dbReference>
<evidence type="ECO:0000256" key="5">
    <source>
        <dbReference type="ARBA" id="ARBA00022449"/>
    </source>
</evidence>
<evidence type="ECO:0000256" key="9">
    <source>
        <dbReference type="ARBA" id="ARBA00022692"/>
    </source>
</evidence>
<dbReference type="STRING" id="333673.A0A3M0K9R0"/>
<comment type="catalytic activity">
    <reaction evidence="13">
        <text>Ca(2+)(out) + K(+)(out) + 4 Na(+)(in) = Ca(2+)(in) + K(+)(in) + 4 Na(+)(out)</text>
        <dbReference type="Rhea" id="RHEA:69967"/>
        <dbReference type="ChEBI" id="CHEBI:29101"/>
        <dbReference type="ChEBI" id="CHEBI:29103"/>
        <dbReference type="ChEBI" id="CHEBI:29108"/>
    </reaction>
</comment>
<dbReference type="GO" id="GO:0005737">
    <property type="term" value="C:cytoplasm"/>
    <property type="evidence" value="ECO:0007669"/>
    <property type="project" value="UniProtKB-SubCell"/>
</dbReference>
<evidence type="ECO:0008006" key="22">
    <source>
        <dbReference type="Google" id="ProtNLM"/>
    </source>
</evidence>
<feature type="transmembrane region" description="Helical" evidence="16">
    <location>
        <begin position="82"/>
        <end position="100"/>
    </location>
</feature>
<evidence type="ECO:0000256" key="16">
    <source>
        <dbReference type="SAM" id="Phobius"/>
    </source>
</evidence>
<protein>
    <recommendedName>
        <fullName evidence="22">Ras and Rab interactor 2</fullName>
    </recommendedName>
</protein>
<dbReference type="InterPro" id="IPR000159">
    <property type="entry name" value="RA_dom"/>
</dbReference>
<dbReference type="GO" id="GO:0005886">
    <property type="term" value="C:plasma membrane"/>
    <property type="evidence" value="ECO:0007669"/>
    <property type="project" value="TreeGrafter"/>
</dbReference>
<dbReference type="FunFam" id="1.20.1050.80:FF:000002">
    <property type="entry name" value="Ras and Rab interactor 2"/>
    <property type="match status" value="1"/>
</dbReference>
<dbReference type="Proteomes" id="UP000269221">
    <property type="component" value="Unassembled WGS sequence"/>
</dbReference>
<feature type="transmembrane region" description="Helical" evidence="16">
    <location>
        <begin position="121"/>
        <end position="145"/>
    </location>
</feature>
<feature type="transmembrane region" description="Helical" evidence="16">
    <location>
        <begin position="185"/>
        <end position="204"/>
    </location>
</feature>
<feature type="domain" description="Ras-associating" evidence="18">
    <location>
        <begin position="1577"/>
        <end position="1668"/>
    </location>
</feature>
<dbReference type="InterPro" id="IPR004837">
    <property type="entry name" value="NaCa_Exmemb"/>
</dbReference>
<dbReference type="InterPro" id="IPR037191">
    <property type="entry name" value="VPS9_dom_sf"/>
</dbReference>
<evidence type="ECO:0000313" key="21">
    <source>
        <dbReference type="Proteomes" id="UP000269221"/>
    </source>
</evidence>
<evidence type="ECO:0000313" key="20">
    <source>
        <dbReference type="EMBL" id="RMC08064.1"/>
    </source>
</evidence>
<feature type="transmembrane region" description="Helical" evidence="16">
    <location>
        <begin position="151"/>
        <end position="173"/>
    </location>
</feature>
<keyword evidence="10 16" id="KW-1133">Transmembrane helix</keyword>
<evidence type="ECO:0000256" key="1">
    <source>
        <dbReference type="ARBA" id="ARBA00004141"/>
    </source>
</evidence>